<keyword evidence="1" id="KW-0732">Signal</keyword>
<feature type="chain" id="PRO_5045260297" description="SH3 domain-containing protein" evidence="1">
    <location>
        <begin position="20"/>
        <end position="124"/>
    </location>
</feature>
<sequence length="124" mass="12824">MTRLPARTLASAASAFALAAATITIASPASAHWSCGRAAPDDITTSWGSTTASTSARVGSSARCATAHTISPNENLDYHCFAVDINGIETWTYVVSVPNPSKRGWVSDSMLNDGGSYTACPNQG</sequence>
<organism evidence="2 3">
    <name type="scientific">Plantactinospora solaniradicis</name>
    <dbReference type="NCBI Taxonomy" id="1723736"/>
    <lineage>
        <taxon>Bacteria</taxon>
        <taxon>Bacillati</taxon>
        <taxon>Actinomycetota</taxon>
        <taxon>Actinomycetes</taxon>
        <taxon>Micromonosporales</taxon>
        <taxon>Micromonosporaceae</taxon>
        <taxon>Plantactinospora</taxon>
    </lineage>
</organism>
<feature type="signal peptide" evidence="1">
    <location>
        <begin position="1"/>
        <end position="19"/>
    </location>
</feature>
<evidence type="ECO:0000256" key="1">
    <source>
        <dbReference type="SAM" id="SignalP"/>
    </source>
</evidence>
<dbReference type="RefSeq" id="WP_377428172.1">
    <property type="nucleotide sequence ID" value="NZ_JBHSPR010000034.1"/>
</dbReference>
<reference evidence="3" key="1">
    <citation type="journal article" date="2019" name="Int. J. Syst. Evol. Microbiol.">
        <title>The Global Catalogue of Microorganisms (GCM) 10K type strain sequencing project: providing services to taxonomists for standard genome sequencing and annotation.</title>
        <authorList>
            <consortium name="The Broad Institute Genomics Platform"/>
            <consortium name="The Broad Institute Genome Sequencing Center for Infectious Disease"/>
            <person name="Wu L."/>
            <person name="Ma J."/>
        </authorList>
    </citation>
    <scope>NUCLEOTIDE SEQUENCE [LARGE SCALE GENOMIC DNA]</scope>
    <source>
        <strain evidence="3">ZS-35-S2</strain>
    </source>
</reference>
<proteinExistence type="predicted"/>
<dbReference type="EMBL" id="JBHSPR010000034">
    <property type="protein sequence ID" value="MFC6020677.1"/>
    <property type="molecule type" value="Genomic_DNA"/>
</dbReference>
<evidence type="ECO:0000313" key="2">
    <source>
        <dbReference type="EMBL" id="MFC6020677.1"/>
    </source>
</evidence>
<accession>A0ABW1KHJ1</accession>
<evidence type="ECO:0008006" key="4">
    <source>
        <dbReference type="Google" id="ProtNLM"/>
    </source>
</evidence>
<name>A0ABW1KHJ1_9ACTN</name>
<comment type="caution">
    <text evidence="2">The sequence shown here is derived from an EMBL/GenBank/DDBJ whole genome shotgun (WGS) entry which is preliminary data.</text>
</comment>
<gene>
    <name evidence="2" type="ORF">ACFP2T_31455</name>
</gene>
<evidence type="ECO:0000313" key="3">
    <source>
        <dbReference type="Proteomes" id="UP001596203"/>
    </source>
</evidence>
<dbReference type="Proteomes" id="UP001596203">
    <property type="component" value="Unassembled WGS sequence"/>
</dbReference>
<keyword evidence="3" id="KW-1185">Reference proteome</keyword>
<protein>
    <recommendedName>
        <fullName evidence="4">SH3 domain-containing protein</fullName>
    </recommendedName>
</protein>